<evidence type="ECO:0000313" key="7">
    <source>
        <dbReference type="EMBL" id="CAG8501781.1"/>
    </source>
</evidence>
<sequence>MKGYNKYDHHNHEAKLTCYQPPASPQLHNYSTDHTVVSPSSQSAFKEKTQHITKSATQLSTQPVVEKPFKCTVPGCSKSYKNLNGLKYHNEHGHRSGLLDIDEKRPVLKPYKCEFPDCDKRYKNPNGLKYHLEHAHQSFVRRDN</sequence>
<gene>
    <name evidence="7" type="ORF">POCULU_LOCUS2611</name>
</gene>
<dbReference type="Gene3D" id="3.30.160.60">
    <property type="entry name" value="Classic Zinc Finger"/>
    <property type="match status" value="2"/>
</dbReference>
<dbReference type="PANTHER" id="PTHR23057">
    <property type="entry name" value="JUXTAPOSED WITH ANOTHER ZINC FINGER PROTEIN 1"/>
    <property type="match status" value="1"/>
</dbReference>
<proteinExistence type="predicted"/>
<evidence type="ECO:0000256" key="2">
    <source>
        <dbReference type="ARBA" id="ARBA00022737"/>
    </source>
</evidence>
<dbReference type="GO" id="GO:0008270">
    <property type="term" value="F:zinc ion binding"/>
    <property type="evidence" value="ECO:0007669"/>
    <property type="project" value="UniProtKB-KW"/>
</dbReference>
<dbReference type="EMBL" id="CAJVPJ010000251">
    <property type="protein sequence ID" value="CAG8501781.1"/>
    <property type="molecule type" value="Genomic_DNA"/>
</dbReference>
<evidence type="ECO:0000313" key="8">
    <source>
        <dbReference type="Proteomes" id="UP000789572"/>
    </source>
</evidence>
<dbReference type="OrthoDB" id="3269380at2759"/>
<comment type="caution">
    <text evidence="7">The sequence shown here is derived from an EMBL/GenBank/DDBJ whole genome shotgun (WGS) entry which is preliminary data.</text>
</comment>
<dbReference type="SMART" id="SM00355">
    <property type="entry name" value="ZnF_C2H2"/>
    <property type="match status" value="2"/>
</dbReference>
<keyword evidence="3 5" id="KW-0863">Zinc-finger</keyword>
<evidence type="ECO:0000256" key="5">
    <source>
        <dbReference type="PROSITE-ProRule" id="PRU00042"/>
    </source>
</evidence>
<dbReference type="GO" id="GO:0005634">
    <property type="term" value="C:nucleus"/>
    <property type="evidence" value="ECO:0007669"/>
    <property type="project" value="TreeGrafter"/>
</dbReference>
<dbReference type="PROSITE" id="PS50157">
    <property type="entry name" value="ZINC_FINGER_C2H2_2"/>
    <property type="match status" value="1"/>
</dbReference>
<dbReference type="InterPro" id="IPR036236">
    <property type="entry name" value="Znf_C2H2_sf"/>
</dbReference>
<keyword evidence="8" id="KW-1185">Reference proteome</keyword>
<keyword evidence="2" id="KW-0677">Repeat</keyword>
<evidence type="ECO:0000259" key="6">
    <source>
        <dbReference type="PROSITE" id="PS50157"/>
    </source>
</evidence>
<dbReference type="AlphaFoldDB" id="A0A9N8ZNG9"/>
<keyword evidence="4" id="KW-0862">Zinc</keyword>
<feature type="domain" description="C2H2-type" evidence="6">
    <location>
        <begin position="111"/>
        <end position="136"/>
    </location>
</feature>
<dbReference type="InterPro" id="IPR013087">
    <property type="entry name" value="Znf_C2H2_type"/>
</dbReference>
<dbReference type="InterPro" id="IPR051580">
    <property type="entry name" value="ZnF-Chromatin_assoc"/>
</dbReference>
<dbReference type="PROSITE" id="PS00028">
    <property type="entry name" value="ZINC_FINGER_C2H2_1"/>
    <property type="match status" value="2"/>
</dbReference>
<dbReference type="PANTHER" id="PTHR23057:SF0">
    <property type="entry name" value="JUXTAPOSED WITH ANOTHER ZINC FINGER PROTEIN 1"/>
    <property type="match status" value="1"/>
</dbReference>
<dbReference type="SUPFAM" id="SSF57667">
    <property type="entry name" value="beta-beta-alpha zinc fingers"/>
    <property type="match status" value="2"/>
</dbReference>
<reference evidence="7" key="1">
    <citation type="submission" date="2021-06" db="EMBL/GenBank/DDBJ databases">
        <authorList>
            <person name="Kallberg Y."/>
            <person name="Tangrot J."/>
            <person name="Rosling A."/>
        </authorList>
    </citation>
    <scope>NUCLEOTIDE SEQUENCE</scope>
    <source>
        <strain evidence="7">IA702</strain>
    </source>
</reference>
<keyword evidence="1" id="KW-0479">Metal-binding</keyword>
<evidence type="ECO:0000256" key="4">
    <source>
        <dbReference type="ARBA" id="ARBA00022833"/>
    </source>
</evidence>
<accession>A0A9N8ZNG9</accession>
<name>A0A9N8ZNG9_9GLOM</name>
<protein>
    <submittedName>
        <fullName evidence="7">7058_t:CDS:1</fullName>
    </submittedName>
</protein>
<organism evidence="7 8">
    <name type="scientific">Paraglomus occultum</name>
    <dbReference type="NCBI Taxonomy" id="144539"/>
    <lineage>
        <taxon>Eukaryota</taxon>
        <taxon>Fungi</taxon>
        <taxon>Fungi incertae sedis</taxon>
        <taxon>Mucoromycota</taxon>
        <taxon>Glomeromycotina</taxon>
        <taxon>Glomeromycetes</taxon>
        <taxon>Paraglomerales</taxon>
        <taxon>Paraglomeraceae</taxon>
        <taxon>Paraglomus</taxon>
    </lineage>
</organism>
<dbReference type="Proteomes" id="UP000789572">
    <property type="component" value="Unassembled WGS sequence"/>
</dbReference>
<evidence type="ECO:0000256" key="1">
    <source>
        <dbReference type="ARBA" id="ARBA00022723"/>
    </source>
</evidence>
<evidence type="ECO:0000256" key="3">
    <source>
        <dbReference type="ARBA" id="ARBA00022771"/>
    </source>
</evidence>